<evidence type="ECO:0000313" key="7">
    <source>
        <dbReference type="EMBL" id="SUZ63419.1"/>
    </source>
</evidence>
<feature type="transmembrane region" description="Helical" evidence="5">
    <location>
        <begin position="92"/>
        <end position="116"/>
    </location>
</feature>
<feature type="transmembrane region" description="Helical" evidence="5">
    <location>
        <begin position="7"/>
        <end position="25"/>
    </location>
</feature>
<feature type="transmembrane region" description="Helical" evidence="5">
    <location>
        <begin position="123"/>
        <end position="139"/>
    </location>
</feature>
<feature type="transmembrane region" description="Helical" evidence="5">
    <location>
        <begin position="269"/>
        <end position="287"/>
    </location>
</feature>
<feature type="transmembrane region" description="Helical" evidence="5">
    <location>
        <begin position="242"/>
        <end position="263"/>
    </location>
</feature>
<dbReference type="PANTHER" id="PTHR32322">
    <property type="entry name" value="INNER MEMBRANE TRANSPORTER"/>
    <property type="match status" value="1"/>
</dbReference>
<proteinExistence type="predicted"/>
<dbReference type="SUPFAM" id="SSF103481">
    <property type="entry name" value="Multidrug resistance efflux transporter EmrE"/>
    <property type="match status" value="2"/>
</dbReference>
<feature type="domain" description="EamA" evidence="6">
    <location>
        <begin position="151"/>
        <end position="287"/>
    </location>
</feature>
<feature type="transmembrane region" description="Helical" evidence="5">
    <location>
        <begin position="212"/>
        <end position="230"/>
    </location>
</feature>
<accession>A0A381PB43</accession>
<feature type="transmembrane region" description="Helical" evidence="5">
    <location>
        <begin position="175"/>
        <end position="197"/>
    </location>
</feature>
<evidence type="ECO:0000256" key="5">
    <source>
        <dbReference type="SAM" id="Phobius"/>
    </source>
</evidence>
<comment type="subcellular location">
    <subcellularLocation>
        <location evidence="1">Membrane</location>
        <topology evidence="1">Multi-pass membrane protein</topology>
    </subcellularLocation>
</comment>
<organism evidence="7">
    <name type="scientific">marine metagenome</name>
    <dbReference type="NCBI Taxonomy" id="408172"/>
    <lineage>
        <taxon>unclassified sequences</taxon>
        <taxon>metagenomes</taxon>
        <taxon>ecological metagenomes</taxon>
    </lineage>
</organism>
<dbReference type="EMBL" id="UINC01000916">
    <property type="protein sequence ID" value="SUZ63419.1"/>
    <property type="molecule type" value="Genomic_DNA"/>
</dbReference>
<feature type="transmembrane region" description="Helical" evidence="5">
    <location>
        <begin position="37"/>
        <end position="55"/>
    </location>
</feature>
<gene>
    <name evidence="7" type="ORF">METZ01_LOCUS16273</name>
</gene>
<evidence type="ECO:0000256" key="3">
    <source>
        <dbReference type="ARBA" id="ARBA00022989"/>
    </source>
</evidence>
<keyword evidence="4 5" id="KW-0472">Membrane</keyword>
<keyword evidence="2 5" id="KW-0812">Transmembrane</keyword>
<dbReference type="InterPro" id="IPR000620">
    <property type="entry name" value="EamA_dom"/>
</dbReference>
<feature type="domain" description="EamA" evidence="6">
    <location>
        <begin position="11"/>
        <end position="137"/>
    </location>
</feature>
<reference evidence="7" key="1">
    <citation type="submission" date="2018-05" db="EMBL/GenBank/DDBJ databases">
        <authorList>
            <person name="Lanie J.A."/>
            <person name="Ng W.-L."/>
            <person name="Kazmierczak K.M."/>
            <person name="Andrzejewski T.M."/>
            <person name="Davidsen T.M."/>
            <person name="Wayne K.J."/>
            <person name="Tettelin H."/>
            <person name="Glass J.I."/>
            <person name="Rusch D."/>
            <person name="Podicherti R."/>
            <person name="Tsui H.-C.T."/>
            <person name="Winkler M.E."/>
        </authorList>
    </citation>
    <scope>NUCLEOTIDE SEQUENCE</scope>
</reference>
<evidence type="ECO:0000256" key="1">
    <source>
        <dbReference type="ARBA" id="ARBA00004141"/>
    </source>
</evidence>
<evidence type="ECO:0000256" key="2">
    <source>
        <dbReference type="ARBA" id="ARBA00022692"/>
    </source>
</evidence>
<dbReference type="InterPro" id="IPR037185">
    <property type="entry name" value="EmrE-like"/>
</dbReference>
<dbReference type="PANTHER" id="PTHR32322:SF9">
    <property type="entry name" value="AMINO-ACID METABOLITE EFFLUX PUMP-RELATED"/>
    <property type="match status" value="1"/>
</dbReference>
<protein>
    <recommendedName>
        <fullName evidence="6">EamA domain-containing protein</fullName>
    </recommendedName>
</protein>
<feature type="transmembrane region" description="Helical" evidence="5">
    <location>
        <begin position="67"/>
        <end position="86"/>
    </location>
</feature>
<keyword evidence="3 5" id="KW-1133">Transmembrane helix</keyword>
<sequence>MNIQIKKWGTLIFLSIIWGSSYILIKKGLTGLTAIELGSIRIIITTIIVAPFGYSKIKFIPKEKFKWVLFSACVGSFFPAYLFAFAETQISSSVTAVMVSLTPLFTLLISVLIFSAAFIRRQLLGVCIGFIGILILVYNELLISSYNLLFVAFVVIAAFCYAINANILKYKLPGIPAIALVFMSFVFLFIPAFIILILSDFPISEFIYAPDIIESIVYIFILALFGTAIAKTMYIKLLEISTPVFSVSTTYLMPIVAIFWGLLDGEEFKLIQVIGTAVILIGVYLVTKKKGA</sequence>
<dbReference type="InterPro" id="IPR050638">
    <property type="entry name" value="AA-Vitamin_Transporters"/>
</dbReference>
<dbReference type="GO" id="GO:0016020">
    <property type="term" value="C:membrane"/>
    <property type="evidence" value="ECO:0007669"/>
    <property type="project" value="UniProtKB-SubCell"/>
</dbReference>
<evidence type="ECO:0000259" key="6">
    <source>
        <dbReference type="Pfam" id="PF00892"/>
    </source>
</evidence>
<evidence type="ECO:0000256" key="4">
    <source>
        <dbReference type="ARBA" id="ARBA00023136"/>
    </source>
</evidence>
<dbReference type="AlphaFoldDB" id="A0A381PB43"/>
<name>A0A381PB43_9ZZZZ</name>
<dbReference type="Pfam" id="PF00892">
    <property type="entry name" value="EamA"/>
    <property type="match status" value="2"/>
</dbReference>
<feature type="transmembrane region" description="Helical" evidence="5">
    <location>
        <begin position="145"/>
        <end position="163"/>
    </location>
</feature>